<dbReference type="SUPFAM" id="SSF48264">
    <property type="entry name" value="Cytochrome P450"/>
    <property type="match status" value="1"/>
</dbReference>
<keyword evidence="10" id="KW-1133">Transmembrane helix</keyword>
<reference evidence="11" key="2">
    <citation type="journal article" date="2022" name="Hortic Res">
        <title>The genome of Dioscorea zingiberensis sheds light on the biosynthesis, origin and evolution of the medicinally important diosgenin saponins.</title>
        <authorList>
            <person name="Li Y."/>
            <person name="Tan C."/>
            <person name="Li Z."/>
            <person name="Guo J."/>
            <person name="Li S."/>
            <person name="Chen X."/>
            <person name="Wang C."/>
            <person name="Dai X."/>
            <person name="Yang H."/>
            <person name="Song W."/>
            <person name="Hou L."/>
            <person name="Xu J."/>
            <person name="Tong Z."/>
            <person name="Xu A."/>
            <person name="Yuan X."/>
            <person name="Wang W."/>
            <person name="Yang Q."/>
            <person name="Chen L."/>
            <person name="Sun Z."/>
            <person name="Wang K."/>
            <person name="Pan B."/>
            <person name="Chen J."/>
            <person name="Bao Y."/>
            <person name="Liu F."/>
            <person name="Qi X."/>
            <person name="Gang D.R."/>
            <person name="Wen J."/>
            <person name="Li J."/>
        </authorList>
    </citation>
    <scope>NUCLEOTIDE SEQUENCE</scope>
    <source>
        <strain evidence="11">Dzin_1.0</strain>
    </source>
</reference>
<protein>
    <recommendedName>
        <fullName evidence="13">Cytochrome P450</fullName>
    </recommendedName>
</protein>
<dbReference type="CDD" id="cd11072">
    <property type="entry name" value="CYP71-like"/>
    <property type="match status" value="1"/>
</dbReference>
<evidence type="ECO:0008006" key="13">
    <source>
        <dbReference type="Google" id="ProtNLM"/>
    </source>
</evidence>
<dbReference type="FunFam" id="1.10.630.10:FF:000011">
    <property type="entry name" value="Cytochrome P450 83B1"/>
    <property type="match status" value="1"/>
</dbReference>
<dbReference type="InterPro" id="IPR036396">
    <property type="entry name" value="Cyt_P450_sf"/>
</dbReference>
<dbReference type="PANTHER" id="PTHR47955:SF19">
    <property type="entry name" value="CYTOCHROME P450 71A9-LIKE ISOFORM X1"/>
    <property type="match status" value="1"/>
</dbReference>
<keyword evidence="6 8" id="KW-0408">Iron</keyword>
<dbReference type="Pfam" id="PF00067">
    <property type="entry name" value="p450"/>
    <property type="match status" value="1"/>
</dbReference>
<evidence type="ECO:0000256" key="7">
    <source>
        <dbReference type="ARBA" id="ARBA00023033"/>
    </source>
</evidence>
<dbReference type="Gene3D" id="1.10.630.10">
    <property type="entry name" value="Cytochrome P450"/>
    <property type="match status" value="1"/>
</dbReference>
<keyword evidence="10" id="KW-0472">Membrane</keyword>
<keyword evidence="12" id="KW-1185">Reference proteome</keyword>
<evidence type="ECO:0000256" key="8">
    <source>
        <dbReference type="PIRSR" id="PIRSR602401-1"/>
    </source>
</evidence>
<keyword evidence="7 9" id="KW-0503">Monooxygenase</keyword>
<dbReference type="InterPro" id="IPR001128">
    <property type="entry name" value="Cyt_P450"/>
</dbReference>
<dbReference type="InterPro" id="IPR017972">
    <property type="entry name" value="Cyt_P450_CS"/>
</dbReference>
<dbReference type="GO" id="GO:0020037">
    <property type="term" value="F:heme binding"/>
    <property type="evidence" value="ECO:0007669"/>
    <property type="project" value="InterPro"/>
</dbReference>
<sequence>MDDHFSSSTENSKELYLCFLIISLITVILILVSNSKWRSRRSRRKLPPGPRRLPVIGNLHHLAGNLPHRSLHQLAEKHGPLMHLQLGHIPAIIVSSPEVAYEIMKSQDLRFCSRPSTQVFDKFSYGGLDIAFSKYGESWRQMRRLATSEIFSLKRVQSFRGVREEEVEVLMRSIHRSSSTCTPVNLSEMFVCLSNNIICREVFGKRFSEDGECNRSENHELVLEIIELIGGFSIGEFFPCLQYWLNMITGLKQKLERSFKRMDELFEREIEEHCLSPTGHPGHKEDFVDVLLKLQTNSVDLGFSLTRDHIKAILMNMFLGGTDTSAATLVWAMSELMRHPKVMKKAQDEVRGIVGKKGKVEESDLQQISYLKLIINETLRLHCVFPLLGPRECMEECEVNGYIIPEKTRVYVNAWAIARDLKLWEDPQNFIPERFEASDINFRGQHFKFIPFGAGRRICPGMQFGITTVEIALANILYHFDWEPPFGTSHKDIDMTEAFGIVLHKKSPLILMARPRETQV</sequence>
<keyword evidence="5 9" id="KW-0560">Oxidoreductase</keyword>
<evidence type="ECO:0000256" key="5">
    <source>
        <dbReference type="ARBA" id="ARBA00023002"/>
    </source>
</evidence>
<keyword evidence="10" id="KW-0812">Transmembrane</keyword>
<accession>A0A9D5CKR5</accession>
<dbReference type="AlphaFoldDB" id="A0A9D5CKR5"/>
<evidence type="ECO:0000313" key="12">
    <source>
        <dbReference type="Proteomes" id="UP001085076"/>
    </source>
</evidence>
<evidence type="ECO:0000256" key="3">
    <source>
        <dbReference type="ARBA" id="ARBA00022617"/>
    </source>
</evidence>
<dbReference type="GO" id="GO:0005506">
    <property type="term" value="F:iron ion binding"/>
    <property type="evidence" value="ECO:0007669"/>
    <property type="project" value="InterPro"/>
</dbReference>
<dbReference type="GO" id="GO:0016705">
    <property type="term" value="F:oxidoreductase activity, acting on paired donors, with incorporation or reduction of molecular oxygen"/>
    <property type="evidence" value="ECO:0007669"/>
    <property type="project" value="InterPro"/>
</dbReference>
<evidence type="ECO:0000313" key="11">
    <source>
        <dbReference type="EMBL" id="KAJ0974872.1"/>
    </source>
</evidence>
<dbReference type="GO" id="GO:0004497">
    <property type="term" value="F:monooxygenase activity"/>
    <property type="evidence" value="ECO:0007669"/>
    <property type="project" value="UniProtKB-KW"/>
</dbReference>
<reference evidence="11" key="1">
    <citation type="submission" date="2021-03" db="EMBL/GenBank/DDBJ databases">
        <authorList>
            <person name="Li Z."/>
            <person name="Yang C."/>
        </authorList>
    </citation>
    <scope>NUCLEOTIDE SEQUENCE</scope>
    <source>
        <strain evidence="11">Dzin_1.0</strain>
        <tissue evidence="11">Leaf</tissue>
    </source>
</reference>
<dbReference type="Proteomes" id="UP001085076">
    <property type="component" value="Miscellaneous, Linkage group lg04"/>
</dbReference>
<keyword evidence="4 8" id="KW-0479">Metal-binding</keyword>
<dbReference type="PRINTS" id="PR00463">
    <property type="entry name" value="EP450I"/>
</dbReference>
<dbReference type="OrthoDB" id="747409at2759"/>
<feature type="transmembrane region" description="Helical" evidence="10">
    <location>
        <begin position="14"/>
        <end position="34"/>
    </location>
</feature>
<evidence type="ECO:0000256" key="10">
    <source>
        <dbReference type="SAM" id="Phobius"/>
    </source>
</evidence>
<comment type="similarity">
    <text evidence="2 9">Belongs to the cytochrome P450 family.</text>
</comment>
<comment type="cofactor">
    <cofactor evidence="1 8">
        <name>heme</name>
        <dbReference type="ChEBI" id="CHEBI:30413"/>
    </cofactor>
</comment>
<evidence type="ECO:0000256" key="4">
    <source>
        <dbReference type="ARBA" id="ARBA00022723"/>
    </source>
</evidence>
<comment type="caution">
    <text evidence="11">The sequence shown here is derived from an EMBL/GenBank/DDBJ whole genome shotgun (WGS) entry which is preliminary data.</text>
</comment>
<evidence type="ECO:0000256" key="2">
    <source>
        <dbReference type="ARBA" id="ARBA00010617"/>
    </source>
</evidence>
<dbReference type="PANTHER" id="PTHR47955">
    <property type="entry name" value="CYTOCHROME P450 FAMILY 71 PROTEIN"/>
    <property type="match status" value="1"/>
</dbReference>
<dbReference type="EMBL" id="JAGGNH010000004">
    <property type="protein sequence ID" value="KAJ0974872.1"/>
    <property type="molecule type" value="Genomic_DNA"/>
</dbReference>
<organism evidence="11 12">
    <name type="scientific">Dioscorea zingiberensis</name>
    <dbReference type="NCBI Taxonomy" id="325984"/>
    <lineage>
        <taxon>Eukaryota</taxon>
        <taxon>Viridiplantae</taxon>
        <taxon>Streptophyta</taxon>
        <taxon>Embryophyta</taxon>
        <taxon>Tracheophyta</taxon>
        <taxon>Spermatophyta</taxon>
        <taxon>Magnoliopsida</taxon>
        <taxon>Liliopsida</taxon>
        <taxon>Dioscoreales</taxon>
        <taxon>Dioscoreaceae</taxon>
        <taxon>Dioscorea</taxon>
    </lineage>
</organism>
<feature type="binding site" description="axial binding residue" evidence="8">
    <location>
        <position position="459"/>
    </location>
    <ligand>
        <name>heme</name>
        <dbReference type="ChEBI" id="CHEBI:30413"/>
    </ligand>
    <ligandPart>
        <name>Fe</name>
        <dbReference type="ChEBI" id="CHEBI:18248"/>
    </ligandPart>
</feature>
<gene>
    <name evidence="11" type="ORF">J5N97_016837</name>
</gene>
<name>A0A9D5CKR5_9LILI</name>
<evidence type="ECO:0000256" key="9">
    <source>
        <dbReference type="RuleBase" id="RU000461"/>
    </source>
</evidence>
<evidence type="ECO:0000256" key="1">
    <source>
        <dbReference type="ARBA" id="ARBA00001971"/>
    </source>
</evidence>
<dbReference type="PRINTS" id="PR00385">
    <property type="entry name" value="P450"/>
</dbReference>
<dbReference type="PROSITE" id="PS00086">
    <property type="entry name" value="CYTOCHROME_P450"/>
    <property type="match status" value="1"/>
</dbReference>
<evidence type="ECO:0000256" key="6">
    <source>
        <dbReference type="ARBA" id="ARBA00023004"/>
    </source>
</evidence>
<keyword evidence="3 8" id="KW-0349">Heme</keyword>
<dbReference type="InterPro" id="IPR002401">
    <property type="entry name" value="Cyt_P450_E_grp-I"/>
</dbReference>
<proteinExistence type="inferred from homology"/>